<dbReference type="AlphaFoldDB" id="A0A3B0RVK0"/>
<keyword evidence="2 5" id="KW-0560">Oxidoreductase</keyword>
<dbReference type="PIRSF" id="PIRSF000857">
    <property type="entry name" value="PAPS_reductase"/>
    <property type="match status" value="1"/>
</dbReference>
<dbReference type="PANTHER" id="PTHR46509">
    <property type="entry name" value="PHOSPHOADENOSINE PHOSPHOSULFATE REDUCTASE"/>
    <property type="match status" value="1"/>
</dbReference>
<accession>A0A3B0RVK0</accession>
<dbReference type="InterPro" id="IPR004511">
    <property type="entry name" value="PAPS/APS_Rdtase"/>
</dbReference>
<sequence length="241" mass="27110">MAVPQQKIDDIPQNRNFGELLSEYGHLNSHDLLDVMINRVFRGNIALVSSFGAESIVLLDMVAQVRPDTPVIFLDTRKLFGETLHYRDEIAERLGLTNIITVKPNPDDIAGEDKNGLLWTRDTDACCDLRKVRPLARAMNEYGAWITGRKRFQTTQRSAIAPIEQDGSKIKINPLAHWNQDELDRIIESRALPKHPLIAQGYPSIGCMPCTNRVEAGQDRRMGRWAGQGKTECGIHIGENI</sequence>
<evidence type="ECO:0000256" key="3">
    <source>
        <dbReference type="ARBA" id="ARBA00024327"/>
    </source>
</evidence>
<dbReference type="HAMAP" id="MF_00063">
    <property type="entry name" value="CysH"/>
    <property type="match status" value="1"/>
</dbReference>
<comment type="pathway">
    <text evidence="3">Sulfur metabolism; hydrogen sulfide biosynthesis; sulfite from sulfate.</text>
</comment>
<dbReference type="NCBIfam" id="NF002537">
    <property type="entry name" value="PRK02090.1"/>
    <property type="match status" value="1"/>
</dbReference>
<dbReference type="GO" id="GO:0004604">
    <property type="term" value="F:phosphoadenylyl-sulfate reductase (thioredoxin) activity"/>
    <property type="evidence" value="ECO:0007669"/>
    <property type="project" value="UniProtKB-EC"/>
</dbReference>
<comment type="similarity">
    <text evidence="1">Belongs to the PAPS reductase family. CysH subfamily.</text>
</comment>
<dbReference type="InterPro" id="IPR014729">
    <property type="entry name" value="Rossmann-like_a/b/a_fold"/>
</dbReference>
<proteinExistence type="inferred from homology"/>
<dbReference type="PANTHER" id="PTHR46509:SF1">
    <property type="entry name" value="PHOSPHOADENOSINE PHOSPHOSULFATE REDUCTASE"/>
    <property type="match status" value="1"/>
</dbReference>
<name>A0A3B0RVK0_9ZZZZ</name>
<dbReference type="GO" id="GO:0019379">
    <property type="term" value="P:sulfate assimilation, phosphoadenylyl sulfate reduction by phosphoadenylyl-sulfate reductase (thioredoxin)"/>
    <property type="evidence" value="ECO:0007669"/>
    <property type="project" value="InterPro"/>
</dbReference>
<organism evidence="5">
    <name type="scientific">hydrothermal vent metagenome</name>
    <dbReference type="NCBI Taxonomy" id="652676"/>
    <lineage>
        <taxon>unclassified sequences</taxon>
        <taxon>metagenomes</taxon>
        <taxon>ecological metagenomes</taxon>
    </lineage>
</organism>
<evidence type="ECO:0000259" key="4">
    <source>
        <dbReference type="Pfam" id="PF01507"/>
    </source>
</evidence>
<dbReference type="Gene3D" id="3.40.50.620">
    <property type="entry name" value="HUPs"/>
    <property type="match status" value="1"/>
</dbReference>
<evidence type="ECO:0000256" key="1">
    <source>
        <dbReference type="ARBA" id="ARBA00009732"/>
    </source>
</evidence>
<protein>
    <submittedName>
        <fullName evidence="5">Phosphoadenylyl-sulfate reductase [thioredoxin]</fullName>
        <ecNumber evidence="5">1.8.4.8</ecNumber>
    </submittedName>
</protein>
<dbReference type="InterPro" id="IPR002500">
    <property type="entry name" value="PAPS_reduct_dom"/>
</dbReference>
<reference evidence="5" key="1">
    <citation type="submission" date="2018-06" db="EMBL/GenBank/DDBJ databases">
        <authorList>
            <person name="Zhirakovskaya E."/>
        </authorList>
    </citation>
    <scope>NUCLEOTIDE SEQUENCE</scope>
</reference>
<dbReference type="EC" id="1.8.4.8" evidence="5"/>
<dbReference type="Pfam" id="PF01507">
    <property type="entry name" value="PAPS_reduct"/>
    <property type="match status" value="1"/>
</dbReference>
<dbReference type="EMBL" id="UOEJ01000034">
    <property type="protein sequence ID" value="VAV92458.1"/>
    <property type="molecule type" value="Genomic_DNA"/>
</dbReference>
<dbReference type="SUPFAM" id="SSF52402">
    <property type="entry name" value="Adenine nucleotide alpha hydrolases-like"/>
    <property type="match status" value="1"/>
</dbReference>
<dbReference type="GO" id="GO:0005737">
    <property type="term" value="C:cytoplasm"/>
    <property type="evidence" value="ECO:0007669"/>
    <property type="project" value="TreeGrafter"/>
</dbReference>
<gene>
    <name evidence="5" type="ORF">MNBD_ALPHA01-602</name>
</gene>
<dbReference type="NCBIfam" id="TIGR00434">
    <property type="entry name" value="cysH"/>
    <property type="match status" value="1"/>
</dbReference>
<evidence type="ECO:0000313" key="5">
    <source>
        <dbReference type="EMBL" id="VAV92458.1"/>
    </source>
</evidence>
<evidence type="ECO:0000256" key="2">
    <source>
        <dbReference type="ARBA" id="ARBA00023002"/>
    </source>
</evidence>
<feature type="domain" description="Phosphoadenosine phosphosulphate reductase" evidence="4">
    <location>
        <begin position="45"/>
        <end position="212"/>
    </location>
</feature>